<dbReference type="EMBL" id="CP013189">
    <property type="protein sequence ID" value="ALO45162.1"/>
    <property type="molecule type" value="Genomic_DNA"/>
</dbReference>
<dbReference type="GO" id="GO:0005886">
    <property type="term" value="C:plasma membrane"/>
    <property type="evidence" value="ECO:0007669"/>
    <property type="project" value="UniProtKB-SubCell"/>
</dbReference>
<evidence type="ECO:0000256" key="8">
    <source>
        <dbReference type="SAM" id="MobiDB-lite"/>
    </source>
</evidence>
<dbReference type="PATRIC" id="fig|1249552.3.peg.482"/>
<feature type="transmembrane region" description="Helical" evidence="9">
    <location>
        <begin position="406"/>
        <end position="427"/>
    </location>
</feature>
<dbReference type="GO" id="GO:0015628">
    <property type="term" value="P:protein secretion by the type II secretion system"/>
    <property type="evidence" value="ECO:0007669"/>
    <property type="project" value="TreeGrafter"/>
</dbReference>
<protein>
    <submittedName>
        <fullName evidence="11">MSHA biogenesis protein MshG</fullName>
    </submittedName>
</protein>
<dbReference type="RefSeq" id="WP_058020655.1">
    <property type="nucleotide sequence ID" value="NZ_CP013189.1"/>
</dbReference>
<reference evidence="11 12" key="1">
    <citation type="submission" date="2015-11" db="EMBL/GenBank/DDBJ databases">
        <authorList>
            <person name="Zhang Y."/>
            <person name="Guo Z."/>
        </authorList>
    </citation>
    <scope>NUCLEOTIDE SEQUENCE [LARGE SCALE GENOMIC DNA]</scope>
    <source>
        <strain evidence="11 12">KCTC 32221</strain>
    </source>
</reference>
<evidence type="ECO:0000259" key="10">
    <source>
        <dbReference type="Pfam" id="PF00482"/>
    </source>
</evidence>
<gene>
    <name evidence="11" type="ORF">PS2015_476</name>
</gene>
<dbReference type="InterPro" id="IPR018076">
    <property type="entry name" value="T2SS_GspF_dom"/>
</dbReference>
<feature type="domain" description="Type II secretion system protein GspF" evidence="10">
    <location>
        <begin position="100"/>
        <end position="223"/>
    </location>
</feature>
<evidence type="ECO:0000256" key="9">
    <source>
        <dbReference type="SAM" id="Phobius"/>
    </source>
</evidence>
<proteinExistence type="inferred from homology"/>
<keyword evidence="3" id="KW-1003">Cell membrane</keyword>
<feature type="transmembrane region" description="Helical" evidence="9">
    <location>
        <begin position="202"/>
        <end position="222"/>
    </location>
</feature>
<evidence type="ECO:0000313" key="12">
    <source>
        <dbReference type="Proteomes" id="UP000065641"/>
    </source>
</evidence>
<dbReference type="PRINTS" id="PR00812">
    <property type="entry name" value="BCTERIALGSPF"/>
</dbReference>
<dbReference type="InterPro" id="IPR042094">
    <property type="entry name" value="T2SS_GspF_sf"/>
</dbReference>
<evidence type="ECO:0000256" key="2">
    <source>
        <dbReference type="ARBA" id="ARBA00005745"/>
    </source>
</evidence>
<sequence length="435" mass="47729">MAYFQYRARNSQGSMVSGGLEAVNLDAAASELLGRGFTPIDIKAARGKVKENQPRAPGEPMRKSGGKSKKKSLDLNADAFDSLNEALQRRKITDNDKIIFARQMQSLTKAGMPLDRALKGLQASSKNPGFKKVLIDIQHSLESGQNLSTAMGHHPKIFSRLFLSLVDVGENTGRLDLAFEQIVRYLELEKNTKKQVKSATRYPSFVMITIAVALAVITYFVIPAFSDTFARLGAELPLETRILIGVSDFVVQWWQFLIGGALALFFGFKAWKSSDSGSLIWDEKKIHIPLAGGVVEKVALARFARTFSMVMKAGVPIVHGMGVVASTVGNRFVAKRILKMREGISRGESLYNTAVSADMFSNLVLQMIAVGEESGTIDQLMEDVADFYDAEVEYELKRLGEAIEPILIMIIAGMVLILALGVFLPIWDLSSAASR</sequence>
<name>A0A0S2KA33_9GAMM</name>
<evidence type="ECO:0000256" key="6">
    <source>
        <dbReference type="ARBA" id="ARBA00022989"/>
    </source>
</evidence>
<comment type="similarity">
    <text evidence="2">Belongs to the GSP F family.</text>
</comment>
<dbReference type="Gene3D" id="1.20.81.30">
    <property type="entry name" value="Type II secretion system (T2SS), domain F"/>
    <property type="match status" value="2"/>
</dbReference>
<keyword evidence="12" id="KW-1185">Reference proteome</keyword>
<evidence type="ECO:0000256" key="7">
    <source>
        <dbReference type="ARBA" id="ARBA00023136"/>
    </source>
</evidence>
<dbReference type="InterPro" id="IPR003004">
    <property type="entry name" value="GspF/PilC"/>
</dbReference>
<feature type="domain" description="Type II secretion system protein GspF" evidence="10">
    <location>
        <begin position="303"/>
        <end position="425"/>
    </location>
</feature>
<evidence type="ECO:0000313" key="11">
    <source>
        <dbReference type="EMBL" id="ALO45162.1"/>
    </source>
</evidence>
<keyword evidence="5 9" id="KW-0812">Transmembrane</keyword>
<keyword evidence="7 9" id="KW-0472">Membrane</keyword>
<organism evidence="11 12">
    <name type="scientific">Pseudohongiella spirulinae</name>
    <dbReference type="NCBI Taxonomy" id="1249552"/>
    <lineage>
        <taxon>Bacteria</taxon>
        <taxon>Pseudomonadati</taxon>
        <taxon>Pseudomonadota</taxon>
        <taxon>Gammaproteobacteria</taxon>
        <taxon>Pseudomonadales</taxon>
        <taxon>Pseudohongiellaceae</taxon>
        <taxon>Pseudohongiella</taxon>
    </lineage>
</organism>
<evidence type="ECO:0000256" key="4">
    <source>
        <dbReference type="ARBA" id="ARBA00022519"/>
    </source>
</evidence>
<dbReference type="OrthoDB" id="9805682at2"/>
<feature type="region of interest" description="Disordered" evidence="8">
    <location>
        <begin position="44"/>
        <end position="71"/>
    </location>
</feature>
<evidence type="ECO:0000256" key="3">
    <source>
        <dbReference type="ARBA" id="ARBA00022475"/>
    </source>
</evidence>
<evidence type="ECO:0000256" key="1">
    <source>
        <dbReference type="ARBA" id="ARBA00004429"/>
    </source>
</evidence>
<accession>A0A0S2KA33</accession>
<dbReference type="FunFam" id="1.20.81.30:FF:000001">
    <property type="entry name" value="Type II secretion system protein F"/>
    <property type="match status" value="2"/>
</dbReference>
<evidence type="ECO:0000256" key="5">
    <source>
        <dbReference type="ARBA" id="ARBA00022692"/>
    </source>
</evidence>
<keyword evidence="6 9" id="KW-1133">Transmembrane helix</keyword>
<dbReference type="Proteomes" id="UP000065641">
    <property type="component" value="Chromosome"/>
</dbReference>
<dbReference type="KEGG" id="pspi:PS2015_476"/>
<dbReference type="AlphaFoldDB" id="A0A0S2KA33"/>
<dbReference type="STRING" id="1249552.PS2015_476"/>
<feature type="transmembrane region" description="Helical" evidence="9">
    <location>
        <begin position="242"/>
        <end position="268"/>
    </location>
</feature>
<dbReference type="Pfam" id="PF00482">
    <property type="entry name" value="T2SSF"/>
    <property type="match status" value="2"/>
</dbReference>
<dbReference type="PANTHER" id="PTHR30012">
    <property type="entry name" value="GENERAL SECRETION PATHWAY PROTEIN"/>
    <property type="match status" value="1"/>
</dbReference>
<comment type="subcellular location">
    <subcellularLocation>
        <location evidence="1">Cell inner membrane</location>
        <topology evidence="1">Multi-pass membrane protein</topology>
    </subcellularLocation>
</comment>
<dbReference type="PANTHER" id="PTHR30012:SF4">
    <property type="entry name" value="MSHA BIOGENESIS PROTEIN MSHG"/>
    <property type="match status" value="1"/>
</dbReference>
<keyword evidence="4" id="KW-0997">Cell inner membrane</keyword>